<dbReference type="OrthoDB" id="433738at2759"/>
<evidence type="ECO:0000259" key="2">
    <source>
        <dbReference type="PROSITE" id="PS50280"/>
    </source>
</evidence>
<accession>A0A015L039</accession>
<evidence type="ECO:0000256" key="1">
    <source>
        <dbReference type="PROSITE-ProRule" id="PRU00339"/>
    </source>
</evidence>
<dbReference type="EMBL" id="JEMT01014816">
    <property type="protein sequence ID" value="EXX73189.1"/>
    <property type="molecule type" value="Genomic_DNA"/>
</dbReference>
<dbReference type="InterPro" id="IPR011990">
    <property type="entry name" value="TPR-like_helical_dom_sf"/>
</dbReference>
<dbReference type="InterPro" id="IPR001214">
    <property type="entry name" value="SET_dom"/>
</dbReference>
<dbReference type="InterPro" id="IPR053209">
    <property type="entry name" value="Gramillin-biosynth_MTr"/>
</dbReference>
<dbReference type="PROSITE" id="PS50005">
    <property type="entry name" value="TPR"/>
    <property type="match status" value="1"/>
</dbReference>
<dbReference type="InterPro" id="IPR046341">
    <property type="entry name" value="SET_dom_sf"/>
</dbReference>
<dbReference type="PANTHER" id="PTHR47643">
    <property type="entry name" value="TPR DOMAIN PROTEIN (AFU_ORTHOLOGUE AFUA_5G12710)"/>
    <property type="match status" value="1"/>
</dbReference>
<feature type="repeat" description="TPR" evidence="1">
    <location>
        <begin position="234"/>
        <end position="267"/>
    </location>
</feature>
<dbReference type="PANTHER" id="PTHR47643:SF2">
    <property type="entry name" value="TPR DOMAIN PROTEIN (AFU_ORTHOLOGUE AFUA_5G12710)"/>
    <property type="match status" value="1"/>
</dbReference>
<reference evidence="3 4" key="1">
    <citation type="submission" date="2014-02" db="EMBL/GenBank/DDBJ databases">
        <title>Single nucleus genome sequencing reveals high similarity among nuclei of an endomycorrhizal fungus.</title>
        <authorList>
            <person name="Lin K."/>
            <person name="Geurts R."/>
            <person name="Zhang Z."/>
            <person name="Limpens E."/>
            <person name="Saunders D.G."/>
            <person name="Mu D."/>
            <person name="Pang E."/>
            <person name="Cao H."/>
            <person name="Cha H."/>
            <person name="Lin T."/>
            <person name="Zhou Q."/>
            <person name="Shang Y."/>
            <person name="Li Y."/>
            <person name="Ivanov S."/>
            <person name="Sharma T."/>
            <person name="Velzen R.V."/>
            <person name="Ruijter N.D."/>
            <person name="Aanen D.K."/>
            <person name="Win J."/>
            <person name="Kamoun S."/>
            <person name="Bisseling T."/>
            <person name="Huang S."/>
        </authorList>
    </citation>
    <scope>NUCLEOTIDE SEQUENCE [LARGE SCALE GENOMIC DNA]</scope>
    <source>
        <strain evidence="4">DAOM197198w</strain>
    </source>
</reference>
<organism evidence="3 4">
    <name type="scientific">Rhizophagus irregularis (strain DAOM 197198w)</name>
    <name type="common">Glomus intraradices</name>
    <dbReference type="NCBI Taxonomy" id="1432141"/>
    <lineage>
        <taxon>Eukaryota</taxon>
        <taxon>Fungi</taxon>
        <taxon>Fungi incertae sedis</taxon>
        <taxon>Mucoromycota</taxon>
        <taxon>Glomeromycotina</taxon>
        <taxon>Glomeromycetes</taxon>
        <taxon>Glomerales</taxon>
        <taxon>Glomeraceae</taxon>
        <taxon>Rhizophagus</taxon>
    </lineage>
</organism>
<evidence type="ECO:0000313" key="3">
    <source>
        <dbReference type="EMBL" id="EXX73189.1"/>
    </source>
</evidence>
<dbReference type="Pfam" id="PF00856">
    <property type="entry name" value="SET"/>
    <property type="match status" value="1"/>
</dbReference>
<name>A0A015L039_RHIIW</name>
<dbReference type="STRING" id="1432141.A0A015L039"/>
<protein>
    <submittedName>
        <fullName evidence="3">Sgt2p</fullName>
    </submittedName>
</protein>
<dbReference type="SUPFAM" id="SSF48452">
    <property type="entry name" value="TPR-like"/>
    <property type="match status" value="1"/>
</dbReference>
<dbReference type="InterPro" id="IPR019734">
    <property type="entry name" value="TPR_rpt"/>
</dbReference>
<dbReference type="Gene3D" id="2.170.270.10">
    <property type="entry name" value="SET domain"/>
    <property type="match status" value="1"/>
</dbReference>
<keyword evidence="1" id="KW-0802">TPR repeat</keyword>
<feature type="domain" description="SET" evidence="2">
    <location>
        <begin position="404"/>
        <end position="587"/>
    </location>
</feature>
<comment type="caution">
    <text evidence="3">The sequence shown here is derived from an EMBL/GenBank/DDBJ whole genome shotgun (WGS) entry which is preliminary data.</text>
</comment>
<dbReference type="Proteomes" id="UP000022910">
    <property type="component" value="Unassembled WGS sequence"/>
</dbReference>
<dbReference type="Gene3D" id="1.25.40.10">
    <property type="entry name" value="Tetratricopeptide repeat domain"/>
    <property type="match status" value="1"/>
</dbReference>
<evidence type="ECO:0000313" key="4">
    <source>
        <dbReference type="Proteomes" id="UP000022910"/>
    </source>
</evidence>
<dbReference type="SMART" id="SM00028">
    <property type="entry name" value="TPR"/>
    <property type="match status" value="2"/>
</dbReference>
<sequence>MATFNINNLNSTMNEFLENSMKKRKSRQVLIAEYEEWLNKIERMRSEKFQHFITTNKFGYRQNFQHSINLELNNRISIESLEIDKVHTGKFLLCQVINRCVKMNPLFTLIEDPEGNVDRIALYNWVEQSAIPVKDRKKVLSIHEASKFLPIGTKLAIKNPYYQLIPSFDVIISPDGPSLNTHFDPVIRSDNPNEVIVIDHDNELLNNIKWFNNLKMKEKKINVMAADDKQILSADDFRQSGNKYFISNDFAAAVDEYTSGIKLEPHNVTLLANRAEAYLRLNQFGKTLNDVEIALKHEPGHLKAAFRKGKALCGLKRYQEAIIILKDLVSRLLVGNDDSTASIKQSTEILLKHANIWDSESRYGKYDYTKIVDEFCEKIKINQDSGDWICGTGPRLDHADFLSDDIEIRPVKKRGRGLVAKRDIPEGTLLMVSKAFEVVYGNEASLSYVSMDFASKTINTVTHSELAKRIAQKLLVDPDLCQEVYKLYAGPEVENLGGDLLCSVDVRRIEKIIKYNYFELVEHWDIWHTEENKRLTKDLGAGLWILPSYINHSCVDINVDRLVIGDMMFIRTCRPILSGKELILNYCSPVNSYEVRSYALRLHGIKSCSCRLCNLDRSESEKVKLRRANILETYEKSLEPRMQLSFISANYSPPIKELTKLIDELKELRGKHPDLEFHSFELKSDLAEAYVRTGNVLQSLLVFKEIYNFEKTAQLSQFSSDAAYKIASHYVRLNQMKEAKEWWDVVLKELAGSIRGKFNEGETKWRKEALYLAKKLSPKMFSDAKNIGLL</sequence>
<dbReference type="PROSITE" id="PS50280">
    <property type="entry name" value="SET"/>
    <property type="match status" value="1"/>
</dbReference>
<keyword evidence="4" id="KW-1185">Reference proteome</keyword>
<dbReference type="AlphaFoldDB" id="A0A015L039"/>
<dbReference type="HOGENOM" id="CLU_375586_0_0_1"/>
<proteinExistence type="predicted"/>
<dbReference type="SUPFAM" id="SSF82199">
    <property type="entry name" value="SET domain"/>
    <property type="match status" value="1"/>
</dbReference>
<gene>
    <name evidence="3" type="ORF">RirG_062490</name>
</gene>